<keyword evidence="5" id="KW-0472">Membrane</keyword>
<keyword evidence="4" id="KW-0813">Transport</keyword>
<evidence type="ECO:0000256" key="1">
    <source>
        <dbReference type="ARBA" id="ARBA00004299"/>
    </source>
</evidence>
<evidence type="ECO:0000313" key="12">
    <source>
        <dbReference type="EMBL" id="KHN84400.1"/>
    </source>
</evidence>
<feature type="domain" description="Sec23/Sec24 helical" evidence="10">
    <location>
        <begin position="687"/>
        <end position="786"/>
    </location>
</feature>
<evidence type="ECO:0000313" key="13">
    <source>
        <dbReference type="Proteomes" id="UP000031036"/>
    </source>
</evidence>
<dbReference type="InterPro" id="IPR006900">
    <property type="entry name" value="Sec23/24_helical_dom"/>
</dbReference>
<dbReference type="GO" id="GO:0006886">
    <property type="term" value="P:intracellular protein transport"/>
    <property type="evidence" value="ECO:0007669"/>
    <property type="project" value="InterPro"/>
</dbReference>
<dbReference type="Pfam" id="PF00626">
    <property type="entry name" value="Gelsolin"/>
    <property type="match status" value="1"/>
</dbReference>
<feature type="domain" description="Gelsolin-like" evidence="8">
    <location>
        <begin position="809"/>
        <end position="863"/>
    </location>
</feature>
<dbReference type="Pfam" id="PF04811">
    <property type="entry name" value="Sec23_trunk"/>
    <property type="match status" value="1"/>
</dbReference>
<dbReference type="InterPro" id="IPR029006">
    <property type="entry name" value="ADF-H/Gelsolin-like_dom_sf"/>
</dbReference>
<accession>A0A0B2VTU5</accession>
<dbReference type="AlphaFoldDB" id="A0A0B2VTU5"/>
<evidence type="ECO:0000256" key="4">
    <source>
        <dbReference type="ARBA" id="ARBA00022892"/>
    </source>
</evidence>
<gene>
    <name evidence="12" type="primary">SEC24B</name>
    <name evidence="12" type="ORF">Tcan_08404</name>
</gene>
<dbReference type="EMBL" id="JPKZ01000986">
    <property type="protein sequence ID" value="KHN84400.1"/>
    <property type="molecule type" value="Genomic_DNA"/>
</dbReference>
<dbReference type="GO" id="GO:0008270">
    <property type="term" value="F:zinc ion binding"/>
    <property type="evidence" value="ECO:0007669"/>
    <property type="project" value="TreeGrafter"/>
</dbReference>
<dbReference type="Pfam" id="PF04815">
    <property type="entry name" value="Sec23_helical"/>
    <property type="match status" value="1"/>
</dbReference>
<sequence>MAGIPPFAGFLQAPTIAAYQDPRQGYGFKQNPTVPSSSVQPFTNYNSNLAGASGVPQVTAASFRAPASQGTVMNSGGISNAGCPPPAAFPPPSVQMPCLGGFPTTTGGAMPPMPPTPLTGYSAVGTLPRSSSQGGTPSGTVFLDTNGRAAPPSMPCPSTQYPLCGAGSSAQSQMMPKTDSRTQPSAAGGVRPGFPPHYPQQPQPASPHESTPIMNGPMSAMKAQPSSMTHPSQHINGNYSGAIANMSHQFAQMGISGGQQSSRYVDLMQERNLLKLDSDDTDIELPPSVCNSDAQCSPRHFTAITVSFSVPDDFSWDPSLKVFAEPSRRPEIRNATVEFIAPSEYMLRPPQPAVYVFVLDVSQAAVESGYLYTFSEQLLITLEHLPGDDRTLIGFLGVDAAIHFFQFNGKSPPRQLIVDDYDDPFVPVSSGLLVNLRKNINVIRSFVQSLPSLYEYNSSTSNCLGAALNMAHGLIEEIGGRITVLQTVLPNVGPGALTSREDPNQRASSDVQNLGPATDFYKSLALECTGHQIAVDLFLLNTHYADLATLSEVAKFSSGCVHHYSGYHINRNDVQVKRFQKQLNRYLTRKIGFEAVLRIRCTRGLALHTFYGNFFVRSTDLLAMPNVNPDSAFGVQVQMEENLTGLNCVCFQAALLYTSSKGDRRIRVHTLCLPITKDLPTVYNHFDVRCAASLLSKMAVERSMGGGSLSDSREAIVNALVDALGAFNVTLGQGRPSALLAPNTSMRLFPLYVLGMLKHCAFSAGRSVKLDERVAALLLFKTAPLEVIELELYPALYKLNSLLESEEDPSRLHLSYERIDRDGIYLMDTGSFVYIYVMTGLHPAVIKDMFGVDHFAKIDEDKGLDARENQLSERVQGFMRRLFVERTLFAPVIVIREDSPMREVFTRRLVEDRTESSHSYIEEDSPMREVFTRRLVEDRTESSHSYIELLYSLKSALPRIRFHVPAAAQYRRIRFLFWDHSHNKNELITFSKDRRDNLDKHQNPRRFSTKWFVWFVR</sequence>
<keyword evidence="3" id="KW-0256">Endoplasmic reticulum</keyword>
<keyword evidence="6" id="KW-0968">Cytoplasmic vesicle</keyword>
<dbReference type="InterPro" id="IPR036175">
    <property type="entry name" value="Sec23/24_helical_dom_sf"/>
</dbReference>
<dbReference type="GO" id="GO:0000149">
    <property type="term" value="F:SNARE binding"/>
    <property type="evidence" value="ECO:0007669"/>
    <property type="project" value="TreeGrafter"/>
</dbReference>
<dbReference type="GO" id="GO:0070971">
    <property type="term" value="C:endoplasmic reticulum exit site"/>
    <property type="evidence" value="ECO:0007669"/>
    <property type="project" value="TreeGrafter"/>
</dbReference>
<feature type="compositionally biased region" description="Polar residues" evidence="7">
    <location>
        <begin position="128"/>
        <end position="139"/>
    </location>
</feature>
<dbReference type="SUPFAM" id="SSF53300">
    <property type="entry name" value="vWA-like"/>
    <property type="match status" value="1"/>
</dbReference>
<reference evidence="12 13" key="1">
    <citation type="submission" date="2014-11" db="EMBL/GenBank/DDBJ databases">
        <title>Genetic blueprint of the zoonotic pathogen Toxocara canis.</title>
        <authorList>
            <person name="Zhu X.-Q."/>
            <person name="Korhonen P.K."/>
            <person name="Cai H."/>
            <person name="Young N.D."/>
            <person name="Nejsum P."/>
            <person name="von Samson-Himmelstjerna G."/>
            <person name="Boag P.R."/>
            <person name="Tan P."/>
            <person name="Li Q."/>
            <person name="Min J."/>
            <person name="Yang Y."/>
            <person name="Wang X."/>
            <person name="Fang X."/>
            <person name="Hall R.S."/>
            <person name="Hofmann A."/>
            <person name="Sternberg P.W."/>
            <person name="Jex A.R."/>
            <person name="Gasser R.B."/>
        </authorList>
    </citation>
    <scope>NUCLEOTIDE SEQUENCE [LARGE SCALE GENOMIC DNA]</scope>
    <source>
        <strain evidence="12">PN_DK_2014</strain>
    </source>
</reference>
<keyword evidence="13" id="KW-1185">Reference proteome</keyword>
<feature type="compositionally biased region" description="Pro residues" evidence="7">
    <location>
        <begin position="193"/>
        <end position="205"/>
    </location>
</feature>
<dbReference type="Gene3D" id="2.30.30.380">
    <property type="entry name" value="Zn-finger domain of Sec23/24"/>
    <property type="match status" value="1"/>
</dbReference>
<keyword evidence="4" id="KW-0931">ER-Golgi transport</keyword>
<feature type="compositionally biased region" description="Polar residues" evidence="7">
    <location>
        <begin position="168"/>
        <end position="185"/>
    </location>
</feature>
<dbReference type="Pfam" id="PF08033">
    <property type="entry name" value="Sec23_BS"/>
    <property type="match status" value="1"/>
</dbReference>
<evidence type="ECO:0000259" key="8">
    <source>
        <dbReference type="Pfam" id="PF00626"/>
    </source>
</evidence>
<dbReference type="Gene3D" id="2.60.40.1670">
    <property type="entry name" value="beta-sandwich domain of Sec23/24"/>
    <property type="match status" value="1"/>
</dbReference>
<evidence type="ECO:0000259" key="11">
    <source>
        <dbReference type="Pfam" id="PF08033"/>
    </source>
</evidence>
<evidence type="ECO:0000256" key="2">
    <source>
        <dbReference type="ARBA" id="ARBA00004397"/>
    </source>
</evidence>
<dbReference type="STRING" id="6265.A0A0B2VTU5"/>
<dbReference type="PANTHER" id="PTHR13803:SF39">
    <property type="entry name" value="SECRETORY 24AB, ISOFORM A"/>
    <property type="match status" value="1"/>
</dbReference>
<evidence type="ECO:0000256" key="6">
    <source>
        <dbReference type="ARBA" id="ARBA00023329"/>
    </source>
</evidence>
<evidence type="ECO:0000256" key="5">
    <source>
        <dbReference type="ARBA" id="ARBA00023136"/>
    </source>
</evidence>
<proteinExistence type="predicted"/>
<evidence type="ECO:0000256" key="3">
    <source>
        <dbReference type="ARBA" id="ARBA00022824"/>
    </source>
</evidence>
<comment type="caution">
    <text evidence="12">The sequence shown here is derived from an EMBL/GenBank/DDBJ whole genome shotgun (WGS) entry which is preliminary data.</text>
</comment>
<dbReference type="InterPro" id="IPR036180">
    <property type="entry name" value="Gelsolin-like_dom_sf"/>
</dbReference>
<protein>
    <submittedName>
        <fullName evidence="12">Protein transport protein Sec24B</fullName>
    </submittedName>
</protein>
<dbReference type="OrthoDB" id="49016at2759"/>
<dbReference type="GO" id="GO:0005789">
    <property type="term" value="C:endoplasmic reticulum membrane"/>
    <property type="evidence" value="ECO:0007669"/>
    <property type="project" value="UniProtKB-SubCell"/>
</dbReference>
<evidence type="ECO:0000259" key="10">
    <source>
        <dbReference type="Pfam" id="PF04815"/>
    </source>
</evidence>
<dbReference type="SUPFAM" id="SSF82754">
    <property type="entry name" value="C-terminal, gelsolin-like domain of Sec23/24"/>
    <property type="match status" value="1"/>
</dbReference>
<dbReference type="SUPFAM" id="SSF81995">
    <property type="entry name" value="beta-sandwich domain of Sec23/24"/>
    <property type="match status" value="1"/>
</dbReference>
<dbReference type="InterPro" id="IPR006896">
    <property type="entry name" value="Sec23/24_trunk_dom"/>
</dbReference>
<dbReference type="Gene3D" id="1.20.120.730">
    <property type="entry name" value="Sec23/Sec24 helical domain"/>
    <property type="match status" value="1"/>
</dbReference>
<name>A0A0B2VTU5_TOXCA</name>
<dbReference type="SUPFAM" id="SSF81811">
    <property type="entry name" value="Helical domain of Sec23/24"/>
    <property type="match status" value="1"/>
</dbReference>
<evidence type="ECO:0000259" key="9">
    <source>
        <dbReference type="Pfam" id="PF04811"/>
    </source>
</evidence>
<dbReference type="GO" id="GO:0030127">
    <property type="term" value="C:COPII vesicle coat"/>
    <property type="evidence" value="ECO:0007669"/>
    <property type="project" value="InterPro"/>
</dbReference>
<feature type="region of interest" description="Disordered" evidence="7">
    <location>
        <begin position="127"/>
        <end position="232"/>
    </location>
</feature>
<comment type="subcellular location">
    <subcellularLocation>
        <location evidence="1">Cytoplasmic vesicle</location>
        <location evidence="1">COPII-coated vesicle membrane</location>
        <topology evidence="1">Peripheral membrane protein</topology>
        <orientation evidence="1">Cytoplasmic side</orientation>
    </subcellularLocation>
    <subcellularLocation>
        <location evidence="2">Endoplasmic reticulum membrane</location>
        <topology evidence="2">Peripheral membrane protein</topology>
        <orientation evidence="2">Cytoplasmic side</orientation>
    </subcellularLocation>
</comment>
<dbReference type="InterPro" id="IPR012990">
    <property type="entry name" value="Beta-sandwich_Sec23_24"/>
</dbReference>
<feature type="domain" description="Sec23/Sec24 trunk" evidence="9">
    <location>
        <begin position="350"/>
        <end position="587"/>
    </location>
</feature>
<dbReference type="Proteomes" id="UP000031036">
    <property type="component" value="Unassembled WGS sequence"/>
</dbReference>
<dbReference type="Gene3D" id="3.40.20.10">
    <property type="entry name" value="Severin"/>
    <property type="match status" value="1"/>
</dbReference>
<evidence type="ECO:0000256" key="7">
    <source>
        <dbReference type="SAM" id="MobiDB-lite"/>
    </source>
</evidence>
<feature type="domain" description="Sec23/Sec24 beta-sandwich" evidence="11">
    <location>
        <begin position="592"/>
        <end position="676"/>
    </location>
</feature>
<dbReference type="InterPro" id="IPR050550">
    <property type="entry name" value="SEC23_SEC24_subfamily"/>
</dbReference>
<organism evidence="12 13">
    <name type="scientific">Toxocara canis</name>
    <name type="common">Canine roundworm</name>
    <dbReference type="NCBI Taxonomy" id="6265"/>
    <lineage>
        <taxon>Eukaryota</taxon>
        <taxon>Metazoa</taxon>
        <taxon>Ecdysozoa</taxon>
        <taxon>Nematoda</taxon>
        <taxon>Chromadorea</taxon>
        <taxon>Rhabditida</taxon>
        <taxon>Spirurina</taxon>
        <taxon>Ascaridomorpha</taxon>
        <taxon>Ascaridoidea</taxon>
        <taxon>Toxocaridae</taxon>
        <taxon>Toxocara</taxon>
    </lineage>
</organism>
<dbReference type="PANTHER" id="PTHR13803">
    <property type="entry name" value="SEC24-RELATED PROTEIN"/>
    <property type="match status" value="1"/>
</dbReference>
<dbReference type="GO" id="GO:0090110">
    <property type="term" value="P:COPII-coated vesicle cargo loading"/>
    <property type="evidence" value="ECO:0007669"/>
    <property type="project" value="TreeGrafter"/>
</dbReference>
<dbReference type="InterPro" id="IPR036465">
    <property type="entry name" value="vWFA_dom_sf"/>
</dbReference>
<dbReference type="Gene3D" id="3.40.50.410">
    <property type="entry name" value="von Willebrand factor, type A domain"/>
    <property type="match status" value="1"/>
</dbReference>
<dbReference type="InterPro" id="IPR007123">
    <property type="entry name" value="Gelsolin-like_dom"/>
</dbReference>